<accession>A0AAV1AMB9</accession>
<dbReference type="EMBL" id="OX451739">
    <property type="protein sequence ID" value="CAI8610224.1"/>
    <property type="molecule type" value="Genomic_DNA"/>
</dbReference>
<feature type="compositionally biased region" description="Low complexity" evidence="1">
    <location>
        <begin position="11"/>
        <end position="24"/>
    </location>
</feature>
<reference evidence="2 3" key="1">
    <citation type="submission" date="2023-01" db="EMBL/GenBank/DDBJ databases">
        <authorList>
            <person name="Kreplak J."/>
        </authorList>
    </citation>
    <scope>NUCLEOTIDE SEQUENCE [LARGE SCALE GENOMIC DNA]</scope>
</reference>
<evidence type="ECO:0000256" key="1">
    <source>
        <dbReference type="SAM" id="MobiDB-lite"/>
    </source>
</evidence>
<feature type="region of interest" description="Disordered" evidence="1">
    <location>
        <begin position="1"/>
        <end position="31"/>
    </location>
</feature>
<name>A0AAV1AMB9_VICFA</name>
<gene>
    <name evidence="2" type="ORF">VFH_IV171480</name>
</gene>
<evidence type="ECO:0000313" key="2">
    <source>
        <dbReference type="EMBL" id="CAI8610224.1"/>
    </source>
</evidence>
<dbReference type="AlphaFoldDB" id="A0AAV1AMB9"/>
<protein>
    <submittedName>
        <fullName evidence="2">Uncharacterized protein</fullName>
    </submittedName>
</protein>
<evidence type="ECO:0000313" key="3">
    <source>
        <dbReference type="Proteomes" id="UP001157006"/>
    </source>
</evidence>
<organism evidence="2 3">
    <name type="scientific">Vicia faba</name>
    <name type="common">Broad bean</name>
    <name type="synonym">Faba vulgaris</name>
    <dbReference type="NCBI Taxonomy" id="3906"/>
    <lineage>
        <taxon>Eukaryota</taxon>
        <taxon>Viridiplantae</taxon>
        <taxon>Streptophyta</taxon>
        <taxon>Embryophyta</taxon>
        <taxon>Tracheophyta</taxon>
        <taxon>Spermatophyta</taxon>
        <taxon>Magnoliopsida</taxon>
        <taxon>eudicotyledons</taxon>
        <taxon>Gunneridae</taxon>
        <taxon>Pentapetalae</taxon>
        <taxon>rosids</taxon>
        <taxon>fabids</taxon>
        <taxon>Fabales</taxon>
        <taxon>Fabaceae</taxon>
        <taxon>Papilionoideae</taxon>
        <taxon>50 kb inversion clade</taxon>
        <taxon>NPAAA clade</taxon>
        <taxon>Hologalegina</taxon>
        <taxon>IRL clade</taxon>
        <taxon>Fabeae</taxon>
        <taxon>Vicia</taxon>
    </lineage>
</organism>
<dbReference type="Proteomes" id="UP001157006">
    <property type="component" value="Chromosome 4"/>
</dbReference>
<sequence length="156" mass="18374">MEGSKRYKQQSDPPSRLSSPTTSTQHRHRLPCDHRRLSNSELVTVSLFRSVNSGFFYEYNISAVTDLRPHFFMLQAFCDLFLVILQGVLKNEDERRRENFGVFCDVILLSVKNEPYLEDVEGKAKRRLWLPLKDLDGKLEVRSLNKKKSWRRTLKK</sequence>
<proteinExistence type="predicted"/>
<keyword evidence="3" id="KW-1185">Reference proteome</keyword>